<keyword evidence="3" id="KW-1185">Reference proteome</keyword>
<dbReference type="InterPro" id="IPR050626">
    <property type="entry name" value="Peptidase_M16"/>
</dbReference>
<gene>
    <name evidence="2" type="ORF">Gohar_003746</name>
</gene>
<sequence>MGLLAEVINSRLFTTVRDSLGLTYDVSFELNLFDRLKLGWYVISVTSTPSKVYKAVDACKNVLRGLHSNKVAPRELERAKRTLLMRHEAEIKSNAYWLGLLAHLQASSVPRKDISCVKELTSLYEAASIEDIYLAYDQLKVDEDSLYSCIGIAGVNAGEGAMGEDMLQFKCLEPDKNLKTNELDCVGKVGHGYEMPWTICG</sequence>
<evidence type="ECO:0000313" key="2">
    <source>
        <dbReference type="EMBL" id="MBA0817820.1"/>
    </source>
</evidence>
<dbReference type="PANTHER" id="PTHR43690">
    <property type="entry name" value="NARDILYSIN"/>
    <property type="match status" value="1"/>
</dbReference>
<dbReference type="Pfam" id="PF05193">
    <property type="entry name" value="Peptidase_M16_C"/>
    <property type="match status" value="1"/>
</dbReference>
<feature type="domain" description="Peptidase M16 C-terminal" evidence="1">
    <location>
        <begin position="3"/>
        <end position="83"/>
    </location>
</feature>
<dbReference type="InterPro" id="IPR007863">
    <property type="entry name" value="Peptidase_M16_C"/>
</dbReference>
<dbReference type="InterPro" id="IPR011249">
    <property type="entry name" value="Metalloenz_LuxS/M16"/>
</dbReference>
<dbReference type="Gene3D" id="3.30.830.10">
    <property type="entry name" value="Metalloenzyme, LuxS/M16 peptidase-like"/>
    <property type="match status" value="1"/>
</dbReference>
<protein>
    <recommendedName>
        <fullName evidence="1">Peptidase M16 C-terminal domain-containing protein</fullName>
    </recommendedName>
</protein>
<evidence type="ECO:0000313" key="3">
    <source>
        <dbReference type="Proteomes" id="UP000593560"/>
    </source>
</evidence>
<dbReference type="EMBL" id="JABFAD010112028">
    <property type="protein sequence ID" value="MBA0817820.1"/>
    <property type="molecule type" value="Genomic_DNA"/>
</dbReference>
<dbReference type="SUPFAM" id="SSF63411">
    <property type="entry name" value="LuxS/MPP-like metallohydrolase"/>
    <property type="match status" value="1"/>
</dbReference>
<comment type="caution">
    <text evidence="2">The sequence shown here is derived from an EMBL/GenBank/DDBJ whole genome shotgun (WGS) entry which is preliminary data.</text>
</comment>
<reference evidence="2 3" key="1">
    <citation type="journal article" date="2019" name="Genome Biol. Evol.">
        <title>Insights into the evolution of the New World diploid cottons (Gossypium, subgenus Houzingenia) based on genome sequencing.</title>
        <authorList>
            <person name="Grover C.E."/>
            <person name="Arick M.A. 2nd"/>
            <person name="Thrash A."/>
            <person name="Conover J.L."/>
            <person name="Sanders W.S."/>
            <person name="Peterson D.G."/>
            <person name="Frelichowski J.E."/>
            <person name="Scheffler J.A."/>
            <person name="Scheffler B.E."/>
            <person name="Wendel J.F."/>
        </authorList>
    </citation>
    <scope>NUCLEOTIDE SEQUENCE [LARGE SCALE GENOMIC DNA]</scope>
    <source>
        <strain evidence="2">0</strain>
        <tissue evidence="2">Leaf</tissue>
    </source>
</reference>
<name>A0A7J9I6W9_9ROSI</name>
<dbReference type="PANTHER" id="PTHR43690:SF33">
    <property type="entry name" value="STROMAL PROCESSING PEPTIDASE, CHLOROPLASTIC"/>
    <property type="match status" value="1"/>
</dbReference>
<organism evidence="2 3">
    <name type="scientific">Gossypium harknessii</name>
    <dbReference type="NCBI Taxonomy" id="34285"/>
    <lineage>
        <taxon>Eukaryota</taxon>
        <taxon>Viridiplantae</taxon>
        <taxon>Streptophyta</taxon>
        <taxon>Embryophyta</taxon>
        <taxon>Tracheophyta</taxon>
        <taxon>Spermatophyta</taxon>
        <taxon>Magnoliopsida</taxon>
        <taxon>eudicotyledons</taxon>
        <taxon>Gunneridae</taxon>
        <taxon>Pentapetalae</taxon>
        <taxon>rosids</taxon>
        <taxon>malvids</taxon>
        <taxon>Malvales</taxon>
        <taxon>Malvaceae</taxon>
        <taxon>Malvoideae</taxon>
        <taxon>Gossypium</taxon>
    </lineage>
</organism>
<proteinExistence type="predicted"/>
<dbReference type="Proteomes" id="UP000593560">
    <property type="component" value="Unassembled WGS sequence"/>
</dbReference>
<dbReference type="GO" id="GO:0046872">
    <property type="term" value="F:metal ion binding"/>
    <property type="evidence" value="ECO:0007669"/>
    <property type="project" value="InterPro"/>
</dbReference>
<dbReference type="OrthoDB" id="952271at2759"/>
<accession>A0A7J9I6W9</accession>
<evidence type="ECO:0000259" key="1">
    <source>
        <dbReference type="Pfam" id="PF05193"/>
    </source>
</evidence>
<dbReference type="AlphaFoldDB" id="A0A7J9I6W9"/>